<feature type="non-terminal residue" evidence="1">
    <location>
        <position position="1"/>
    </location>
</feature>
<dbReference type="Proteomes" id="UP000768646">
    <property type="component" value="Unassembled WGS sequence"/>
</dbReference>
<name>A0ACB7CEL2_9ASCO</name>
<proteinExistence type="predicted"/>
<organism evidence="1 2">
    <name type="scientific">Pneumocystis oryctolagi</name>
    <dbReference type="NCBI Taxonomy" id="42067"/>
    <lineage>
        <taxon>Eukaryota</taxon>
        <taxon>Fungi</taxon>
        <taxon>Dikarya</taxon>
        <taxon>Ascomycota</taxon>
        <taxon>Taphrinomycotina</taxon>
        <taxon>Pneumocystomycetes</taxon>
        <taxon>Pneumocystaceae</taxon>
        <taxon>Pneumocystis</taxon>
    </lineage>
</organism>
<reference evidence="1 2" key="1">
    <citation type="journal article" date="2021" name="Commun. Biol.">
        <title>Genomic insights into the host specific adaptation of the Pneumocystis genus.</title>
        <authorList>
            <person name="Cisse O.H."/>
            <person name="Ma L."/>
            <person name="Dekker J.P."/>
            <person name="Khil P.P."/>
            <person name="Youn J.-H."/>
            <person name="Brenchley J.M."/>
            <person name="Blair R."/>
            <person name="Pahar B."/>
            <person name="Chabe M."/>
            <person name="Van Rompay K.K.A."/>
            <person name="Keesler R."/>
            <person name="Sukura A."/>
            <person name="Hirsch V."/>
            <person name="Kutty G."/>
            <person name="Liu Y."/>
            <person name="Peng L."/>
            <person name="Chen J."/>
            <person name="Song J."/>
            <person name="Weissenbacher-Lang C."/>
            <person name="Xu J."/>
            <person name="Upham N.S."/>
            <person name="Stajich J.E."/>
            <person name="Cuomo C.A."/>
            <person name="Cushion M.T."/>
            <person name="Kovacs J.A."/>
        </authorList>
    </citation>
    <scope>NUCLEOTIDE SEQUENCE [LARGE SCALE GENOMIC DNA]</scope>
    <source>
        <strain evidence="1 2">RABM</strain>
    </source>
</reference>
<evidence type="ECO:0000313" key="1">
    <source>
        <dbReference type="EMBL" id="KAG4305324.1"/>
    </source>
</evidence>
<dbReference type="EMBL" id="JABTEG010000004">
    <property type="protein sequence ID" value="KAG4305324.1"/>
    <property type="molecule type" value="Genomic_DNA"/>
</dbReference>
<comment type="caution">
    <text evidence="1">The sequence shown here is derived from an EMBL/GenBank/DDBJ whole genome shotgun (WGS) entry which is preliminary data.</text>
</comment>
<accession>A0ACB7CEL2</accession>
<protein>
    <submittedName>
        <fullName evidence="1">Uncharacterized protein</fullName>
    </submittedName>
</protein>
<sequence>KIIILIIILMSLSIKTSSLKTSFVVEKSIEPIYTGGPISLSSDGYIFCSSLGEDVKVINIDTGEKICFINGDSEIITSLALVLEGTRLITASRSLMLRHYEIPSGNLIYSLKAHDAPIIVMEPDITSTLIATGGAEGCIKVWDIKGGYITHQFKGHGGVISAIRFSKEVKKRKDRWLLATSSDDYKIKIWDLVKNCCLSTLDGHISVIRSLDFSDDEKILISGSRDMILNFWNLDTFELKNSISLYESIESVHFLKKGLLVDNKQLIVTGGSKNIIRFWDYVSGLQVNQIPISKSKDVTICEILYNSRRNILLSVLLDHSLIIHSLSSFQFPVIKRILGYYGEIIDCTYIGNNDSHIAIASNSRIISVVNCLNLDFNFLEGHKDIVICLASSKNGQWLASGSKDNEAKLWKVDLELNSFVNVATFTGHTDSIGSIALSSIKKNSMPNYLLTGSHDLTIKLWNVLDLKEYGNRSVYTKKAHEKDINALDISYDDKIFISASQDRTCKVWDFYSGEVLGVLKGHKRGIWTVKISDYGKTAITGSSDKLIKLWSLSDYSCLKTFEGHTNSVLKVLFMSCGQQIISSGSDGLVKLWTIKTNECVTTLDNHTDRVWSLCISSSENTIVSGGADSIINFWKDITEEEKRRIEDEKSSLVENEQLLLNYIQSQDWKNAIIMAISLNHPYKLFTFFKEILNKKSLDSTDKSVIGLNIVDEILESLNLEQLSRIISRLRDWNTNFRTSYIAQRILYILLRAYDVSYFLHISNIKKVIDAIIPYSERHYKKISGLIEASFLIDYTLKEMDDFSL</sequence>
<gene>
    <name evidence="1" type="ORF">PORY_001494</name>
</gene>
<evidence type="ECO:0000313" key="2">
    <source>
        <dbReference type="Proteomes" id="UP000768646"/>
    </source>
</evidence>
<keyword evidence="2" id="KW-1185">Reference proteome</keyword>